<dbReference type="Proteomes" id="UP001059745">
    <property type="component" value="Chromosome 2"/>
</dbReference>
<gene>
    <name evidence="1" type="ORF">NYZ96_28300</name>
</gene>
<organism evidence="1 2">
    <name type="scientific">Burkholderia gladioli</name>
    <name type="common">Pseudomonas marginata</name>
    <name type="synonym">Phytomonas marginata</name>
    <dbReference type="NCBI Taxonomy" id="28095"/>
    <lineage>
        <taxon>Bacteria</taxon>
        <taxon>Pseudomonadati</taxon>
        <taxon>Pseudomonadota</taxon>
        <taxon>Betaproteobacteria</taxon>
        <taxon>Burkholderiales</taxon>
        <taxon>Burkholderiaceae</taxon>
        <taxon>Burkholderia</taxon>
    </lineage>
</organism>
<evidence type="ECO:0000313" key="1">
    <source>
        <dbReference type="EMBL" id="UWX72339.1"/>
    </source>
</evidence>
<accession>A0AB38TX40</accession>
<dbReference type="RefSeq" id="WP_186117386.1">
    <property type="nucleotide sequence ID" value="NZ_CADEXK010000011.1"/>
</dbReference>
<reference evidence="1" key="1">
    <citation type="submission" date="2022-09" db="EMBL/GenBank/DDBJ databases">
        <title>Genomic of Burkholderia gladioli.</title>
        <authorList>
            <person name="Wu H."/>
        </authorList>
    </citation>
    <scope>NUCLEOTIDE SEQUENCE</scope>
    <source>
        <strain evidence="1">ZN-S4</strain>
    </source>
</reference>
<dbReference type="AlphaFoldDB" id="A0AB38TX40"/>
<sequence length="134" mass="13213">MITCSIKATPLFDWPLPLSAAAPPDLPGFAVLAAGDVPEDVEAFEDFASLDALVEAVVAAVDAGFGDVAAAALPAASLPMAPAELTGCAALPADAAFAAFAALAVPAAAAASARRCLSRSPLPVPEDEVSKALV</sequence>
<evidence type="ECO:0000313" key="2">
    <source>
        <dbReference type="Proteomes" id="UP001059745"/>
    </source>
</evidence>
<protein>
    <submittedName>
        <fullName evidence="1">Uncharacterized protein</fullName>
    </submittedName>
</protein>
<name>A0AB38TX40_BURGA</name>
<proteinExistence type="predicted"/>
<dbReference type="EMBL" id="CP104215">
    <property type="protein sequence ID" value="UWX72339.1"/>
    <property type="molecule type" value="Genomic_DNA"/>
</dbReference>